<evidence type="ECO:0000313" key="3">
    <source>
        <dbReference type="Proteomes" id="UP001243009"/>
    </source>
</evidence>
<organism evidence="2 3">
    <name type="scientific">Paracraurococcus lichenis</name>
    <dbReference type="NCBI Taxonomy" id="3064888"/>
    <lineage>
        <taxon>Bacteria</taxon>
        <taxon>Pseudomonadati</taxon>
        <taxon>Pseudomonadota</taxon>
        <taxon>Alphaproteobacteria</taxon>
        <taxon>Acetobacterales</taxon>
        <taxon>Roseomonadaceae</taxon>
        <taxon>Paracraurococcus</taxon>
    </lineage>
</organism>
<protein>
    <submittedName>
        <fullName evidence="2">Type II toxin-antitoxin system HicB family antitoxin</fullName>
    </submittedName>
</protein>
<comment type="caution">
    <text evidence="2">The sequence shown here is derived from an EMBL/GenBank/DDBJ whole genome shotgun (WGS) entry which is preliminary data.</text>
</comment>
<dbReference type="EMBL" id="JAUTWS010000048">
    <property type="protein sequence ID" value="MDO9712465.1"/>
    <property type="molecule type" value="Genomic_DNA"/>
</dbReference>
<gene>
    <name evidence="2" type="ORF">Q7A36_29250</name>
</gene>
<dbReference type="SUPFAM" id="SSF143100">
    <property type="entry name" value="TTHA1013/TTHA0281-like"/>
    <property type="match status" value="1"/>
</dbReference>
<dbReference type="Gene3D" id="3.30.160.250">
    <property type="match status" value="1"/>
</dbReference>
<proteinExistence type="predicted"/>
<reference evidence="2 3" key="1">
    <citation type="submission" date="2023-08" db="EMBL/GenBank/DDBJ databases">
        <title>The draft genome sequence of Paracraurococcus sp. LOR1-02.</title>
        <authorList>
            <person name="Kingkaew E."/>
            <person name="Tanasupawat S."/>
        </authorList>
    </citation>
    <scope>NUCLEOTIDE SEQUENCE [LARGE SCALE GENOMIC DNA]</scope>
    <source>
        <strain evidence="2 3">LOR1-02</strain>
    </source>
</reference>
<evidence type="ECO:0000259" key="1">
    <source>
        <dbReference type="Pfam" id="PF15919"/>
    </source>
</evidence>
<evidence type="ECO:0000313" key="2">
    <source>
        <dbReference type="EMBL" id="MDO9712465.1"/>
    </source>
</evidence>
<keyword evidence="3" id="KW-1185">Reference proteome</keyword>
<sequence length="142" mass="14515">MRYAYPAEVEEAADGVTVTFPDVPGAVGCGPDRTQALASGADALASILAAMVDDGEVVPVPSSADGRPMVAVSALEAAKLALNAAMAKRGISNVELAKSLGCDEKAVRRLRGVLHVSRMPEVERALAALGMSLVVEVEAVDA</sequence>
<accession>A0ABT9E8F2</accession>
<feature type="domain" description="HicB-like antitoxin of toxin-antitoxin system" evidence="1">
    <location>
        <begin position="5"/>
        <end position="65"/>
    </location>
</feature>
<dbReference type="InterPro" id="IPR031807">
    <property type="entry name" value="HicB-like"/>
</dbReference>
<dbReference type="RefSeq" id="WP_305107321.1">
    <property type="nucleotide sequence ID" value="NZ_JAUTWS010000048.1"/>
</dbReference>
<dbReference type="InterPro" id="IPR035069">
    <property type="entry name" value="TTHA1013/TTHA0281-like"/>
</dbReference>
<dbReference type="Proteomes" id="UP001243009">
    <property type="component" value="Unassembled WGS sequence"/>
</dbReference>
<name>A0ABT9E8F2_9PROT</name>
<dbReference type="Pfam" id="PF15919">
    <property type="entry name" value="HicB_lk_antitox"/>
    <property type="match status" value="1"/>
</dbReference>